<dbReference type="SUPFAM" id="SSF53474">
    <property type="entry name" value="alpha/beta-Hydrolases"/>
    <property type="match status" value="1"/>
</dbReference>
<dbReference type="InterPro" id="IPR022742">
    <property type="entry name" value="Hydrolase_4"/>
</dbReference>
<gene>
    <name evidence="2" type="ORF">EDD62_0296</name>
</gene>
<organism evidence="2 3">
    <name type="scientific">Abyssicoccus albus</name>
    <dbReference type="NCBI Taxonomy" id="1817405"/>
    <lineage>
        <taxon>Bacteria</taxon>
        <taxon>Bacillati</taxon>
        <taxon>Bacillota</taxon>
        <taxon>Bacilli</taxon>
        <taxon>Bacillales</taxon>
        <taxon>Abyssicoccaceae</taxon>
    </lineage>
</organism>
<dbReference type="Pfam" id="PF12146">
    <property type="entry name" value="Hydrolase_4"/>
    <property type="match status" value="1"/>
</dbReference>
<dbReference type="EMBL" id="RKRK01000002">
    <property type="protein sequence ID" value="RPF57667.1"/>
    <property type="molecule type" value="Genomic_DNA"/>
</dbReference>
<accession>A0A3N5BJ43</accession>
<dbReference type="Gene3D" id="3.40.50.1820">
    <property type="entry name" value="alpha/beta hydrolase"/>
    <property type="match status" value="1"/>
</dbReference>
<dbReference type="RefSeq" id="WP_170152738.1">
    <property type="nucleotide sequence ID" value="NZ_RKRK01000002.1"/>
</dbReference>
<feature type="domain" description="Serine aminopeptidase S33" evidence="1">
    <location>
        <begin position="9"/>
        <end position="242"/>
    </location>
</feature>
<evidence type="ECO:0000313" key="3">
    <source>
        <dbReference type="Proteomes" id="UP000277108"/>
    </source>
</evidence>
<dbReference type="InterPro" id="IPR051044">
    <property type="entry name" value="MAG_DAG_Lipase"/>
</dbReference>
<sequence>MWKWETNVEPKGIVVIVHDMMEYHGNYAYTIMELRKRGFHIFMGDLPGHGETSRANKGHIEHFEQYNEKLFEWLLIASRYEVPCFIIGQGLGGLIVLNALEKTEMKVEGIMLINPLLEFNHELSSQKKLLSTSLGSLSKEGRFDLGINSDMLTSDKTMQQSLNSNKEMYREVTYHWYREVHDTMRETIEKLDQIQDLPVAVYYSKHNQVINSKEVSVLKSGLNSTFLNYIGYEKKAHHLLIDEYKDYVIQDIDYFMHRVLNEIGFNY</sequence>
<dbReference type="InterPro" id="IPR029058">
    <property type="entry name" value="AB_hydrolase_fold"/>
</dbReference>
<dbReference type="PANTHER" id="PTHR11614">
    <property type="entry name" value="PHOSPHOLIPASE-RELATED"/>
    <property type="match status" value="1"/>
</dbReference>
<proteinExistence type="predicted"/>
<dbReference type="GO" id="GO:0016787">
    <property type="term" value="F:hydrolase activity"/>
    <property type="evidence" value="ECO:0007669"/>
    <property type="project" value="UniProtKB-KW"/>
</dbReference>
<keyword evidence="2" id="KW-0378">Hydrolase</keyword>
<evidence type="ECO:0000259" key="1">
    <source>
        <dbReference type="Pfam" id="PF12146"/>
    </source>
</evidence>
<comment type="caution">
    <text evidence="2">The sequence shown here is derived from an EMBL/GenBank/DDBJ whole genome shotgun (WGS) entry which is preliminary data.</text>
</comment>
<dbReference type="Proteomes" id="UP000277108">
    <property type="component" value="Unassembled WGS sequence"/>
</dbReference>
<name>A0A3N5BJ43_9BACL</name>
<keyword evidence="3" id="KW-1185">Reference proteome</keyword>
<evidence type="ECO:0000313" key="2">
    <source>
        <dbReference type="EMBL" id="RPF57667.1"/>
    </source>
</evidence>
<dbReference type="AlphaFoldDB" id="A0A3N5BJ43"/>
<protein>
    <submittedName>
        <fullName evidence="2">Alpha-beta hydrolase superfamily lysophospholipase</fullName>
    </submittedName>
</protein>
<reference evidence="2 3" key="1">
    <citation type="submission" date="2018-11" db="EMBL/GenBank/DDBJ databases">
        <title>Genomic Encyclopedia of Type Strains, Phase IV (KMG-IV): sequencing the most valuable type-strain genomes for metagenomic binning, comparative biology and taxonomic classification.</title>
        <authorList>
            <person name="Goeker M."/>
        </authorList>
    </citation>
    <scope>NUCLEOTIDE SEQUENCE [LARGE SCALE GENOMIC DNA]</scope>
    <source>
        <strain evidence="2 3">DSM 29158</strain>
    </source>
</reference>